<evidence type="ECO:0000256" key="5">
    <source>
        <dbReference type="ARBA" id="ARBA00022842"/>
    </source>
</evidence>
<dbReference type="GO" id="GO:0000820">
    <property type="term" value="P:regulation of glutamine family amino acid metabolic process"/>
    <property type="evidence" value="ECO:0007669"/>
    <property type="project" value="UniProtKB-UniRule"/>
</dbReference>
<dbReference type="HAMAP" id="MF_00802">
    <property type="entry name" value="GlnE"/>
    <property type="match status" value="1"/>
</dbReference>
<keyword evidence="3 7" id="KW-0547">Nucleotide-binding</keyword>
<evidence type="ECO:0000313" key="11">
    <source>
        <dbReference type="Proteomes" id="UP001155380"/>
    </source>
</evidence>
<dbReference type="InterPro" id="IPR043519">
    <property type="entry name" value="NT_sf"/>
</dbReference>
<feature type="domain" description="PII-uridylyltransferase/Glutamine-synthetase adenylyltransferase" evidence="9">
    <location>
        <begin position="328"/>
        <end position="466"/>
    </location>
</feature>
<dbReference type="Pfam" id="PF08335">
    <property type="entry name" value="GlnD_UR_UTase"/>
    <property type="match status" value="1"/>
</dbReference>
<accession>A0AAJ1F646</accession>
<dbReference type="NCBIfam" id="NF010706">
    <property type="entry name" value="PRK14108.1"/>
    <property type="match status" value="1"/>
</dbReference>
<dbReference type="NCBIfam" id="NF008292">
    <property type="entry name" value="PRK11072.1"/>
    <property type="match status" value="1"/>
</dbReference>
<keyword evidence="5 7" id="KW-0460">Magnesium</keyword>
<dbReference type="SUPFAM" id="SSF81301">
    <property type="entry name" value="Nucleotidyltransferase"/>
    <property type="match status" value="2"/>
</dbReference>
<feature type="domain" description="Glutamate-ammonia ligase adenylyltransferase repeated" evidence="8">
    <location>
        <begin position="57"/>
        <end position="305"/>
    </location>
</feature>
<proteinExistence type="inferred from homology"/>
<dbReference type="EMBL" id="JAMXLX010000001">
    <property type="protein sequence ID" value="MCO5955684.1"/>
    <property type="molecule type" value="Genomic_DNA"/>
</dbReference>
<dbReference type="Gene3D" id="1.20.120.1510">
    <property type="match status" value="1"/>
</dbReference>
<feature type="domain" description="Glutamate-ammonia ligase adenylyltransferase repeated" evidence="8">
    <location>
        <begin position="581"/>
        <end position="820"/>
    </location>
</feature>
<protein>
    <recommendedName>
        <fullName evidence="7">Bifunctional glutamine synthetase adenylyltransferase/adenylyl-removing enzyme</fullName>
    </recommendedName>
    <alternativeName>
        <fullName evidence="7">ATP:glutamine synthetase adenylyltransferase</fullName>
    </alternativeName>
    <alternativeName>
        <fullName evidence="7">ATase</fullName>
    </alternativeName>
    <domain>
        <recommendedName>
            <fullName evidence="7">Glutamine synthetase adenylyl-L-tyrosine phosphorylase</fullName>
            <ecNumber evidence="7">2.7.7.89</ecNumber>
        </recommendedName>
        <alternativeName>
            <fullName evidence="7">Adenylyl removase</fullName>
            <shortName evidence="7">AR</shortName>
            <shortName evidence="7">AT-N</shortName>
        </alternativeName>
    </domain>
    <domain>
        <recommendedName>
            <fullName evidence="7">Glutamine synthetase adenylyl transferase</fullName>
            <ecNumber evidence="7">2.7.7.42</ecNumber>
        </recommendedName>
        <alternativeName>
            <fullName evidence="7">Adenylyl transferase</fullName>
            <shortName evidence="7">AT</shortName>
            <shortName evidence="7">AT-C</shortName>
        </alternativeName>
    </domain>
</protein>
<keyword evidence="2 7" id="KW-0548">Nucleotidyltransferase</keyword>
<name>A0AAJ1F646_9HYPH</name>
<dbReference type="PANTHER" id="PTHR30621">
    <property type="entry name" value="GLUTAMINE SYNTHETASE ADENYLYLTRANSFERASE"/>
    <property type="match status" value="1"/>
</dbReference>
<dbReference type="InterPro" id="IPR023057">
    <property type="entry name" value="GlnE"/>
</dbReference>
<evidence type="ECO:0000256" key="3">
    <source>
        <dbReference type="ARBA" id="ARBA00022741"/>
    </source>
</evidence>
<dbReference type="AlphaFoldDB" id="A0AAJ1F646"/>
<evidence type="ECO:0000259" key="8">
    <source>
        <dbReference type="Pfam" id="PF03710"/>
    </source>
</evidence>
<evidence type="ECO:0000256" key="6">
    <source>
        <dbReference type="ARBA" id="ARBA00023268"/>
    </source>
</evidence>
<sequence length="985" mass="108677">MTEPKTTRLVDVAADVIRPLNQVELKSVLSMLKDLGRNEPVIANLLASEGPLKNFVAAALTLSPYLRDMANLSPSLLADAIEQPIEPMLEALVASARNAWKGEPGGPSATEAQVMSRLRIAKRKVAFLTALADLARIFDARDTTRWLSAIADASVAAAIDHLLVAGQEAGKLTLQDLSEPSRGSGLIVLGMGKLGARELNYSSDVDLVVFFEPEAGILTVPDDATETYGRMMRRLVRILQERTADGYVFRTDLRLRPDPGSTPLAVPVEAALVYYEGRGQNWERAAYIKARPIAGDLAAGEQFQRELVPFVFRKYLDYAAIADIHSIKRQIHVHKGHGAIAVKGHNVKLGRGGIREIEFFAQTQQLIAGGRMPELRVRPTEAALRALAVANWIDGETRDELIACYWFLRDIEHRIQMVHDEQTHLLPESEAELRRIAFMSGFADTKGFAASLENVLKTVERRYAGLFEHEEKLSTATGNLVFTGQKDDPDTLKTLKSLGFERPEDISRVIRTWHYGRYRATQSVEARERLTELIPELLKAFGESRRADEALLRFDDFLSGLPAGIQLFSLLGNNPALLDLIVNIMSSAPRLAEIIARRPHVFDGMLDPGLMVELPTRDYLAKRLASFLNGCRFYEEILDRLRIFAAEQRFLIGIRLLTGSIGGAQAAHAFTDLAGLVIGEALKAVVDEMEATHGRIEGGKVALAGMGKLGSFELTAGSDVDLILLYEHADDAGESDGSKPLDPVRYFTRMTQRLIAALSAPTAEGVLYEVDMRLRPSGNKGPVATRLRAFEKYQNEEAWTWEHMALTRGRLICGDEDLVGQTKAIIESVLARPRDQARIAADVVEMRHLIEKEKPPRDIWDFKLIPGGLIDIEFIAQYLALIARARGVGGCGSGQSTMDALRQLGGALLDRNDLETCLTALRFYTDLSQVVRLCIDGPFDPTNAPAGLVDLVCRAGDCPDIKTLEAEVRRLSKATRRVFQNVVKG</sequence>
<dbReference type="SUPFAM" id="SSF81593">
    <property type="entry name" value="Nucleotidyltransferase substrate binding subunit/domain"/>
    <property type="match status" value="2"/>
</dbReference>
<reference evidence="10" key="1">
    <citation type="submission" date="2022-06" db="EMBL/GenBank/DDBJ databases">
        <authorList>
            <person name="Sun Q."/>
        </authorList>
    </citation>
    <scope>NUCLEOTIDE SEQUENCE</scope>
    <source>
        <strain evidence="10">S101</strain>
    </source>
</reference>
<comment type="catalytic activity">
    <reaction evidence="7">
        <text>[glutamine synthetase]-L-tyrosine + ATP = [glutamine synthetase]-O(4)-(5'-adenylyl)-L-tyrosine + diphosphate</text>
        <dbReference type="Rhea" id="RHEA:18589"/>
        <dbReference type="Rhea" id="RHEA-COMP:10660"/>
        <dbReference type="Rhea" id="RHEA-COMP:10661"/>
        <dbReference type="ChEBI" id="CHEBI:30616"/>
        <dbReference type="ChEBI" id="CHEBI:33019"/>
        <dbReference type="ChEBI" id="CHEBI:46858"/>
        <dbReference type="ChEBI" id="CHEBI:83624"/>
        <dbReference type="EC" id="2.7.7.42"/>
    </reaction>
</comment>
<dbReference type="RefSeq" id="WP_250912420.1">
    <property type="nucleotide sequence ID" value="NZ_JAMXLX010000001.1"/>
</dbReference>
<dbReference type="Gene3D" id="3.30.460.10">
    <property type="entry name" value="Beta Polymerase, domain 2"/>
    <property type="match status" value="2"/>
</dbReference>
<dbReference type="Proteomes" id="UP001155380">
    <property type="component" value="Unassembled WGS sequence"/>
</dbReference>
<comment type="cofactor">
    <cofactor evidence="7">
        <name>Mg(2+)</name>
        <dbReference type="ChEBI" id="CHEBI:18420"/>
    </cofactor>
</comment>
<dbReference type="GO" id="GO:0005829">
    <property type="term" value="C:cytosol"/>
    <property type="evidence" value="ECO:0007669"/>
    <property type="project" value="TreeGrafter"/>
</dbReference>
<evidence type="ECO:0000256" key="1">
    <source>
        <dbReference type="ARBA" id="ARBA00022679"/>
    </source>
</evidence>
<dbReference type="InterPro" id="IPR013546">
    <property type="entry name" value="PII_UdlTrfase/GS_AdlTrfase"/>
</dbReference>
<dbReference type="GO" id="GO:0047388">
    <property type="term" value="F:[glutamine synthetase]-adenylyl-L-tyrosine phosphorylase activity"/>
    <property type="evidence" value="ECO:0007669"/>
    <property type="project" value="UniProtKB-EC"/>
</dbReference>
<evidence type="ECO:0000256" key="7">
    <source>
        <dbReference type="HAMAP-Rule" id="MF_00802"/>
    </source>
</evidence>
<evidence type="ECO:0000313" key="10">
    <source>
        <dbReference type="EMBL" id="MCO5955684.1"/>
    </source>
</evidence>
<dbReference type="EC" id="2.7.7.89" evidence="7"/>
<keyword evidence="6 7" id="KW-0511">Multifunctional enzyme</keyword>
<dbReference type="Pfam" id="PF03710">
    <property type="entry name" value="GlnE"/>
    <property type="match status" value="2"/>
</dbReference>
<comment type="caution">
    <text evidence="10">The sequence shown here is derived from an EMBL/GenBank/DDBJ whole genome shotgun (WGS) entry which is preliminary data.</text>
</comment>
<comment type="catalytic activity">
    <reaction evidence="7">
        <text>[glutamine synthetase]-O(4)-(5'-adenylyl)-L-tyrosine + phosphate = [glutamine synthetase]-L-tyrosine + ADP</text>
        <dbReference type="Rhea" id="RHEA:43716"/>
        <dbReference type="Rhea" id="RHEA-COMP:10660"/>
        <dbReference type="Rhea" id="RHEA-COMP:10661"/>
        <dbReference type="ChEBI" id="CHEBI:43474"/>
        <dbReference type="ChEBI" id="CHEBI:46858"/>
        <dbReference type="ChEBI" id="CHEBI:83624"/>
        <dbReference type="ChEBI" id="CHEBI:456216"/>
        <dbReference type="EC" id="2.7.7.89"/>
    </reaction>
</comment>
<keyword evidence="4 7" id="KW-0067">ATP-binding</keyword>
<keyword evidence="1 7" id="KW-0808">Transferase</keyword>
<evidence type="ECO:0000256" key="4">
    <source>
        <dbReference type="ARBA" id="ARBA00022840"/>
    </source>
</evidence>
<comment type="function">
    <text evidence="7">Involved in the regulation of glutamine synthetase GlnA, a key enzyme in the process to assimilate ammonia. When cellular nitrogen levels are high, the C-terminal adenylyl transferase (AT) inactivates GlnA by covalent transfer of an adenylyl group from ATP to specific tyrosine residue of GlnA, thus reducing its activity. Conversely, when nitrogen levels are low, the N-terminal adenylyl removase (AR) activates GlnA by removing the adenylyl group by phosphorolysis, increasing its activity. The regulatory region of GlnE binds the signal transduction protein PII (GlnB) which indicates the nitrogen status of the cell.</text>
</comment>
<feature type="region of interest" description="Adenylyl transferase" evidence="7">
    <location>
        <begin position="474"/>
        <end position="985"/>
    </location>
</feature>
<dbReference type="PANTHER" id="PTHR30621:SF0">
    <property type="entry name" value="BIFUNCTIONAL GLUTAMINE SYNTHETASE ADENYLYLTRANSFERASE_ADENYLYL-REMOVING ENZYME"/>
    <property type="match status" value="1"/>
</dbReference>
<organism evidence="10 11">
    <name type="scientific">Ciceribacter sichuanensis</name>
    <dbReference type="NCBI Taxonomy" id="2949647"/>
    <lineage>
        <taxon>Bacteria</taxon>
        <taxon>Pseudomonadati</taxon>
        <taxon>Pseudomonadota</taxon>
        <taxon>Alphaproteobacteria</taxon>
        <taxon>Hyphomicrobiales</taxon>
        <taxon>Rhizobiaceae</taxon>
        <taxon>Ciceribacter</taxon>
    </lineage>
</organism>
<gene>
    <name evidence="7" type="primary">glnE</name>
    <name evidence="10" type="ORF">NBH21_02765</name>
</gene>
<dbReference type="GO" id="GO:0008882">
    <property type="term" value="F:[glutamate-ammonia-ligase] adenylyltransferase activity"/>
    <property type="evidence" value="ECO:0007669"/>
    <property type="project" value="UniProtKB-UniRule"/>
</dbReference>
<dbReference type="GO" id="GO:0000287">
    <property type="term" value="F:magnesium ion binding"/>
    <property type="evidence" value="ECO:0007669"/>
    <property type="project" value="UniProtKB-UniRule"/>
</dbReference>
<dbReference type="EC" id="2.7.7.42" evidence="7"/>
<evidence type="ECO:0000259" key="9">
    <source>
        <dbReference type="Pfam" id="PF08335"/>
    </source>
</evidence>
<comment type="similarity">
    <text evidence="7">Belongs to the GlnE family.</text>
</comment>
<evidence type="ECO:0000256" key="2">
    <source>
        <dbReference type="ARBA" id="ARBA00022695"/>
    </source>
</evidence>
<dbReference type="Gene3D" id="1.20.120.330">
    <property type="entry name" value="Nucleotidyltransferases domain 2"/>
    <property type="match status" value="2"/>
</dbReference>
<feature type="region of interest" description="Adenylyl removase" evidence="7">
    <location>
        <begin position="1"/>
        <end position="471"/>
    </location>
</feature>
<dbReference type="InterPro" id="IPR005190">
    <property type="entry name" value="GlnE_rpt_dom"/>
</dbReference>
<dbReference type="GO" id="GO:0005524">
    <property type="term" value="F:ATP binding"/>
    <property type="evidence" value="ECO:0007669"/>
    <property type="project" value="UniProtKB-UniRule"/>
</dbReference>
<dbReference type="CDD" id="cd05401">
    <property type="entry name" value="NT_GlnE_GlnD_like"/>
    <property type="match status" value="2"/>
</dbReference>